<feature type="domain" description="Dipeptidylpeptidase IV N-terminal" evidence="5">
    <location>
        <begin position="107"/>
        <end position="156"/>
    </location>
</feature>
<dbReference type="GO" id="GO:0004177">
    <property type="term" value="F:aminopeptidase activity"/>
    <property type="evidence" value="ECO:0007669"/>
    <property type="project" value="UniProtKB-KW"/>
</dbReference>
<dbReference type="SUPFAM" id="SSF82171">
    <property type="entry name" value="DPP6 N-terminal domain-like"/>
    <property type="match status" value="1"/>
</dbReference>
<dbReference type="SUPFAM" id="SSF53474">
    <property type="entry name" value="alpha/beta-Hydrolases"/>
    <property type="match status" value="1"/>
</dbReference>
<feature type="region of interest" description="Disordered" evidence="4">
    <location>
        <begin position="1"/>
        <end position="31"/>
    </location>
</feature>
<keyword evidence="1" id="KW-0645">Protease</keyword>
<dbReference type="InterPro" id="IPR002469">
    <property type="entry name" value="Peptidase_S9B_N"/>
</dbReference>
<dbReference type="GO" id="GO:0008239">
    <property type="term" value="F:dipeptidyl-peptidase activity"/>
    <property type="evidence" value="ECO:0007669"/>
    <property type="project" value="TreeGrafter"/>
</dbReference>
<feature type="non-terminal residue" evidence="6">
    <location>
        <position position="1"/>
    </location>
</feature>
<dbReference type="Gene3D" id="2.140.10.30">
    <property type="entry name" value="Dipeptidylpeptidase IV, N-terminal domain"/>
    <property type="match status" value="4"/>
</dbReference>
<evidence type="ECO:0000256" key="1">
    <source>
        <dbReference type="ARBA" id="ARBA00022438"/>
    </source>
</evidence>
<dbReference type="Gene3D" id="3.40.50.1820">
    <property type="entry name" value="alpha/beta hydrolase"/>
    <property type="match status" value="1"/>
</dbReference>
<dbReference type="STRING" id="104452.A0A0L7KWM9"/>
<dbReference type="Pfam" id="PF00930">
    <property type="entry name" value="DPPIV_N"/>
    <property type="match status" value="3"/>
</dbReference>
<evidence type="ECO:0000256" key="2">
    <source>
        <dbReference type="ARBA" id="ARBA00022825"/>
    </source>
</evidence>
<keyword evidence="2" id="KW-0720">Serine protease</keyword>
<dbReference type="GO" id="GO:0006508">
    <property type="term" value="P:proteolysis"/>
    <property type="evidence" value="ECO:0007669"/>
    <property type="project" value="InterPro"/>
</dbReference>
<keyword evidence="1" id="KW-0378">Hydrolase</keyword>
<comment type="caution">
    <text evidence="6">The sequence shown here is derived from an EMBL/GenBank/DDBJ whole genome shotgun (WGS) entry which is preliminary data.</text>
</comment>
<dbReference type="Proteomes" id="UP000037510">
    <property type="component" value="Unassembled WGS sequence"/>
</dbReference>
<evidence type="ECO:0000256" key="4">
    <source>
        <dbReference type="SAM" id="MobiDB-lite"/>
    </source>
</evidence>
<reference evidence="6 7" key="1">
    <citation type="journal article" date="2015" name="Genome Biol. Evol.">
        <title>The genome of winter moth (Operophtera brumata) provides a genomic perspective on sexual dimorphism and phenology.</title>
        <authorList>
            <person name="Derks M.F."/>
            <person name="Smit S."/>
            <person name="Salis L."/>
            <person name="Schijlen E."/>
            <person name="Bossers A."/>
            <person name="Mateman C."/>
            <person name="Pijl A.S."/>
            <person name="de Ridder D."/>
            <person name="Groenen M.A."/>
            <person name="Visser M.E."/>
            <person name="Megens H.J."/>
        </authorList>
    </citation>
    <scope>NUCLEOTIDE SEQUENCE [LARGE SCALE GENOMIC DNA]</scope>
    <source>
        <strain evidence="6">WM2013NL</strain>
        <tissue evidence="6">Head and thorax</tissue>
    </source>
</reference>
<evidence type="ECO:0000256" key="3">
    <source>
        <dbReference type="ARBA" id="ARBA00023180"/>
    </source>
</evidence>
<dbReference type="InterPro" id="IPR029058">
    <property type="entry name" value="AB_hydrolase_fold"/>
</dbReference>
<dbReference type="AlphaFoldDB" id="A0A0L7KWM9"/>
<keyword evidence="3" id="KW-0325">Glycoprotein</keyword>
<organism evidence="6 7">
    <name type="scientific">Operophtera brumata</name>
    <name type="common">Winter moth</name>
    <name type="synonym">Phalaena brumata</name>
    <dbReference type="NCBI Taxonomy" id="104452"/>
    <lineage>
        <taxon>Eukaryota</taxon>
        <taxon>Metazoa</taxon>
        <taxon>Ecdysozoa</taxon>
        <taxon>Arthropoda</taxon>
        <taxon>Hexapoda</taxon>
        <taxon>Insecta</taxon>
        <taxon>Pterygota</taxon>
        <taxon>Neoptera</taxon>
        <taxon>Endopterygota</taxon>
        <taxon>Lepidoptera</taxon>
        <taxon>Glossata</taxon>
        <taxon>Ditrysia</taxon>
        <taxon>Geometroidea</taxon>
        <taxon>Geometridae</taxon>
        <taxon>Larentiinae</taxon>
        <taxon>Operophtera</taxon>
    </lineage>
</organism>
<evidence type="ECO:0000313" key="6">
    <source>
        <dbReference type="EMBL" id="KOB67476.1"/>
    </source>
</evidence>
<accession>A0A0L7KWM9</accession>
<keyword evidence="7" id="KW-1185">Reference proteome</keyword>
<proteinExistence type="predicted"/>
<feature type="domain" description="Dipeptidylpeptidase IV N-terminal" evidence="5">
    <location>
        <begin position="211"/>
        <end position="278"/>
    </location>
</feature>
<dbReference type="GO" id="GO:0008236">
    <property type="term" value="F:serine-type peptidase activity"/>
    <property type="evidence" value="ECO:0007669"/>
    <property type="project" value="UniProtKB-KW"/>
</dbReference>
<name>A0A0L7KWM9_OPEBR</name>
<feature type="domain" description="Dipeptidylpeptidase IV N-terminal" evidence="5">
    <location>
        <begin position="33"/>
        <end position="63"/>
    </location>
</feature>
<sequence>TGFRRCYKAHDDDDEDSEKNSRNKIPVSPVEDDRSAPLLQFAEWSPVGSTLVFVHNNDIYYKPNKIPVSPVEDDRSAPLLQFAEWSPVGSTLVFVHNNDIYYKPLDRALWYSPDAQTLMFVTYNASLVPQHQYPWYGLDETEPPAYPTIRALRYPKIYRDETDGSRWSGLGAEPGEEDCGYCGGGALLGARGAVFTTTPVNEAPRGAAWRHALRLTADSRLTLTQGSYEVTQLVGWDERRQLLYLIGTLPEKAGERHLYRVALPAEGAWPAPPACLTCPGAGLQALEPTSQAPTDDPLLRARKFDNSTAALPSWPTSTVLPHVAADSDTLPAECLYNRVLFSSNYSYYVHNSTAALPSWPTSTVLPHVAADSDTLPAECLYNRVLFSTNYSYYVHISRARRTAGHGAVAPRLGLVPRRSQELHSGRDRRAGLRRTEPGGQLVTERWRPGWGWYLAAARNFIVAEIDARGSGGQPGGQLVTERWRPGWGWYLAAARNFIVAEIDARGSGGQPGGQLVTERWRPGWGWYLAAARNFIVAEINARGSGGQPGGQLVTERWRPGWGWYLAAARNFIVAEIDARGSGGQPSGQLVTERWHPGWGWYLAAARNFIVAEINARGSGGQSPADRYNNMTLLQQSPADRYNNMTLLQQSPADRYNNMTLLQQSPADRYNNMTLLQQSPADSYLRDNLKMVDGSRVGVWGRGYGGGAAAALATDDVRNCCWPERTIR</sequence>
<evidence type="ECO:0000259" key="5">
    <source>
        <dbReference type="Pfam" id="PF00930"/>
    </source>
</evidence>
<dbReference type="InterPro" id="IPR050278">
    <property type="entry name" value="Serine_Prot_S9B/DPPIV"/>
</dbReference>
<protein>
    <recommendedName>
        <fullName evidence="5">Dipeptidylpeptidase IV N-terminal domain-containing protein</fullName>
    </recommendedName>
</protein>
<dbReference type="EMBL" id="JTDY01005013">
    <property type="protein sequence ID" value="KOB67476.1"/>
    <property type="molecule type" value="Genomic_DNA"/>
</dbReference>
<evidence type="ECO:0000313" key="7">
    <source>
        <dbReference type="Proteomes" id="UP000037510"/>
    </source>
</evidence>
<dbReference type="PANTHER" id="PTHR11731">
    <property type="entry name" value="PROTEASE FAMILY S9B,C DIPEPTIDYL-PEPTIDASE IV-RELATED"/>
    <property type="match status" value="1"/>
</dbReference>
<gene>
    <name evidence="6" type="ORF">OBRU01_12291</name>
</gene>
<dbReference type="GO" id="GO:0005886">
    <property type="term" value="C:plasma membrane"/>
    <property type="evidence" value="ECO:0007669"/>
    <property type="project" value="TreeGrafter"/>
</dbReference>
<dbReference type="PANTHER" id="PTHR11731:SF200">
    <property type="entry name" value="DIPEPTIDYL PEPTIDASE 10, ISOFORM B"/>
    <property type="match status" value="1"/>
</dbReference>
<keyword evidence="1" id="KW-0031">Aminopeptidase</keyword>